<dbReference type="Proteomes" id="UP001224775">
    <property type="component" value="Unassembled WGS sequence"/>
</dbReference>
<reference evidence="4" key="1">
    <citation type="submission" date="2023-06" db="EMBL/GenBank/DDBJ databases">
        <title>Survivors Of The Sea: Transcriptome response of Skeletonema marinoi to long-term dormancy.</title>
        <authorList>
            <person name="Pinder M.I.M."/>
            <person name="Kourtchenko O."/>
            <person name="Robertson E.K."/>
            <person name="Larsson T."/>
            <person name="Maumus F."/>
            <person name="Osuna-Cruz C.M."/>
            <person name="Vancaester E."/>
            <person name="Stenow R."/>
            <person name="Vandepoele K."/>
            <person name="Ploug H."/>
            <person name="Bruchert V."/>
            <person name="Godhe A."/>
            <person name="Topel M."/>
        </authorList>
    </citation>
    <scope>NUCLEOTIDE SEQUENCE</scope>
    <source>
        <strain evidence="4">R05AC</strain>
    </source>
</reference>
<evidence type="ECO:0000256" key="2">
    <source>
        <dbReference type="SAM" id="Phobius"/>
    </source>
</evidence>
<keyword evidence="3" id="KW-0732">Signal</keyword>
<keyword evidence="5" id="KW-1185">Reference proteome</keyword>
<dbReference type="EMBL" id="JATAAI010000015">
    <property type="protein sequence ID" value="KAK1740753.1"/>
    <property type="molecule type" value="Genomic_DNA"/>
</dbReference>
<sequence length="525" mass="57782">MKFSMLTIAGALAAANAAAIRGDATKTLKKMALMQKITDAANKKAFGAIRRLQDEEENMNYYNDAEEVTAETVIQPYMCVTAKVYMGGNNNGDGENNNANAYASSSSVPTLSYLSFVGANDANNNGYEYLYGDNDEYMTTLPAYLSAIGSSWAEERANLCDDCEQMENFCAMSEDEISYFASMTEDEFTEYLEQVQQEYEEKQQQEQEKQEEEMENENNNAYAAYSYGNGNRRHLFGNRRQLFESIQTLCGTCEQKCVDEDDIQQSQEYYEEMVKLFEESMCTEAGDGVNYIGHTCGSNGRTIELALFTDANCMYLAGEQNAYNLYQQAVASSYGNGDADGDGQQDYDWSADDLAYGYMQLVTEMFQDEFSCSMGAVRSYDGSEPSEACETLYGDAVSKSECQANNYQNQNQNNGQDQYEYNGAYSAVPEGYDMVYSEDIADVCGTILELEANMASGFRNPFTGESWSNLFGNANELSGGAIAGIVIAVVAVIAAVGYAVGKSMTAQKTKNASLEEPVFQGGALS</sequence>
<dbReference type="AlphaFoldDB" id="A0AAD8Y6X7"/>
<feature type="coiled-coil region" evidence="1">
    <location>
        <begin position="185"/>
        <end position="224"/>
    </location>
</feature>
<keyword evidence="2" id="KW-0472">Membrane</keyword>
<evidence type="ECO:0000313" key="4">
    <source>
        <dbReference type="EMBL" id="KAK1740753.1"/>
    </source>
</evidence>
<name>A0AAD8Y6X7_9STRA</name>
<keyword evidence="2" id="KW-1133">Transmembrane helix</keyword>
<comment type="caution">
    <text evidence="4">The sequence shown here is derived from an EMBL/GenBank/DDBJ whole genome shotgun (WGS) entry which is preliminary data.</text>
</comment>
<evidence type="ECO:0000313" key="5">
    <source>
        <dbReference type="Proteomes" id="UP001224775"/>
    </source>
</evidence>
<evidence type="ECO:0000256" key="3">
    <source>
        <dbReference type="SAM" id="SignalP"/>
    </source>
</evidence>
<feature type="signal peptide" evidence="3">
    <location>
        <begin position="1"/>
        <end position="17"/>
    </location>
</feature>
<feature type="chain" id="PRO_5042060096" evidence="3">
    <location>
        <begin position="18"/>
        <end position="525"/>
    </location>
</feature>
<accession>A0AAD8Y6X7</accession>
<gene>
    <name evidence="4" type="ORF">QTG54_008848</name>
</gene>
<protein>
    <submittedName>
        <fullName evidence="4">Uncharacterized protein</fullName>
    </submittedName>
</protein>
<feature type="transmembrane region" description="Helical" evidence="2">
    <location>
        <begin position="477"/>
        <end position="500"/>
    </location>
</feature>
<evidence type="ECO:0000256" key="1">
    <source>
        <dbReference type="SAM" id="Coils"/>
    </source>
</evidence>
<proteinExistence type="predicted"/>
<organism evidence="4 5">
    <name type="scientific">Skeletonema marinoi</name>
    <dbReference type="NCBI Taxonomy" id="267567"/>
    <lineage>
        <taxon>Eukaryota</taxon>
        <taxon>Sar</taxon>
        <taxon>Stramenopiles</taxon>
        <taxon>Ochrophyta</taxon>
        <taxon>Bacillariophyta</taxon>
        <taxon>Coscinodiscophyceae</taxon>
        <taxon>Thalassiosirophycidae</taxon>
        <taxon>Thalassiosirales</taxon>
        <taxon>Skeletonemataceae</taxon>
        <taxon>Skeletonema</taxon>
        <taxon>Skeletonema marinoi-dohrnii complex</taxon>
    </lineage>
</organism>
<keyword evidence="2" id="KW-0812">Transmembrane</keyword>
<keyword evidence="1" id="KW-0175">Coiled coil</keyword>